<reference evidence="8" key="1">
    <citation type="submission" date="2015-09" db="EMBL/GenBank/DDBJ databases">
        <title>Draft Genome Sequences of Two Novel Amoeba-resistant Intranuclear Bacteria, Candidatus Berkiella cookevillensis and Candidatus Berkiella aquae.</title>
        <authorList>
            <person name="Mehari Y.T."/>
            <person name="Arivett B.A."/>
            <person name="Farone A.L."/>
            <person name="Gunderson J.H."/>
            <person name="Farone M.B."/>
        </authorList>
    </citation>
    <scope>NUCLEOTIDE SEQUENCE [LARGE SCALE GENOMIC DNA]</scope>
    <source>
        <strain evidence="8">CC99</strain>
    </source>
</reference>
<keyword evidence="3" id="KW-0156">Chromatin regulator</keyword>
<dbReference type="InterPro" id="IPR029063">
    <property type="entry name" value="SAM-dependent_MTases_sf"/>
</dbReference>
<evidence type="ECO:0000256" key="6">
    <source>
        <dbReference type="SAM" id="Phobius"/>
    </source>
</evidence>
<keyword evidence="6" id="KW-0812">Transmembrane</keyword>
<dbReference type="GO" id="GO:0051726">
    <property type="term" value="P:regulation of cell cycle"/>
    <property type="evidence" value="ECO:0007669"/>
    <property type="project" value="InterPro"/>
</dbReference>
<dbReference type="GO" id="GO:0032259">
    <property type="term" value="P:methylation"/>
    <property type="evidence" value="ECO:0007669"/>
    <property type="project" value="UniProtKB-KW"/>
</dbReference>
<dbReference type="Gene3D" id="3.40.50.150">
    <property type="entry name" value="Vaccinia Virus protein VP39"/>
    <property type="match status" value="1"/>
</dbReference>
<keyword evidence="6" id="KW-1133">Transmembrane helix</keyword>
<keyword evidence="8" id="KW-0808">Transferase</keyword>
<evidence type="ECO:0000313" key="8">
    <source>
        <dbReference type="EMBL" id="KRG17575.1"/>
    </source>
</evidence>
<evidence type="ECO:0000256" key="4">
    <source>
        <dbReference type="ARBA" id="ARBA00029821"/>
    </source>
</evidence>
<dbReference type="InterPro" id="IPR025789">
    <property type="entry name" value="DOT1_dom"/>
</dbReference>
<comment type="caution">
    <text evidence="8">The sequence shown here is derived from an EMBL/GenBank/DDBJ whole genome shotgun (WGS) entry which is preliminary data.</text>
</comment>
<dbReference type="STRING" id="437022.CC99x_02174"/>
<dbReference type="SUPFAM" id="SSF53335">
    <property type="entry name" value="S-adenosyl-L-methionine-dependent methyltransferases"/>
    <property type="match status" value="1"/>
</dbReference>
<keyword evidence="6" id="KW-0472">Membrane</keyword>
<dbReference type="EMBL" id="LKHV01000014">
    <property type="protein sequence ID" value="KRG17575.1"/>
    <property type="molecule type" value="Genomic_DNA"/>
</dbReference>
<evidence type="ECO:0000256" key="5">
    <source>
        <dbReference type="ARBA" id="ARBA00047770"/>
    </source>
</evidence>
<evidence type="ECO:0000256" key="1">
    <source>
        <dbReference type="ARBA" id="ARBA00012190"/>
    </source>
</evidence>
<dbReference type="InterPro" id="IPR030445">
    <property type="entry name" value="H3-K79_meTrfase"/>
</dbReference>
<feature type="domain" description="DOT1" evidence="7">
    <location>
        <begin position="1"/>
        <end position="262"/>
    </location>
</feature>
<evidence type="ECO:0000256" key="3">
    <source>
        <dbReference type="ARBA" id="ARBA00022853"/>
    </source>
</evidence>
<accession>A0A0Q9YLN2</accession>
<evidence type="ECO:0000256" key="2">
    <source>
        <dbReference type="ARBA" id="ARBA00020987"/>
    </source>
</evidence>
<keyword evidence="8" id="KW-0489">Methyltransferase</keyword>
<protein>
    <recommendedName>
        <fullName evidence="2">Histone-lysine N-methyltransferase, H3 lysine-79 specific</fullName>
        <ecNumber evidence="1">2.1.1.360</ecNumber>
    </recommendedName>
    <alternativeName>
        <fullName evidence="4">Histone H3-K79 methyltransferase</fullName>
    </alternativeName>
</protein>
<dbReference type="GO" id="GO:0140956">
    <property type="term" value="F:histone H3K79 trimethyltransferase activity"/>
    <property type="evidence" value="ECO:0007669"/>
    <property type="project" value="UniProtKB-EC"/>
</dbReference>
<evidence type="ECO:0000259" key="7">
    <source>
        <dbReference type="PROSITE" id="PS51569"/>
    </source>
</evidence>
<dbReference type="EC" id="2.1.1.360" evidence="1"/>
<gene>
    <name evidence="8" type="primary">cmoA_2</name>
    <name evidence="8" type="ORF">CC99x_02174</name>
</gene>
<dbReference type="PROSITE" id="PS51569">
    <property type="entry name" value="DOT1"/>
    <property type="match status" value="1"/>
</dbReference>
<dbReference type="PANTHER" id="PTHR21451:SF19">
    <property type="entry name" value="ACTIVATED IN BLOCKED UNFOLDED PROTEIN RESPONSE"/>
    <property type="match status" value="1"/>
</dbReference>
<dbReference type="Pfam" id="PF08123">
    <property type="entry name" value="DOT1"/>
    <property type="match status" value="1"/>
</dbReference>
<comment type="catalytic activity">
    <reaction evidence="5">
        <text>L-lysyl(79)-[histone H3] + 3 S-adenosyl-L-methionine = N(6),N(6),N(6)-trimethyl-L-lysyl(79)-[histone H3] + 3 S-adenosyl-L-homocysteine + 3 H(+)</text>
        <dbReference type="Rhea" id="RHEA:60328"/>
        <dbReference type="Rhea" id="RHEA-COMP:15549"/>
        <dbReference type="Rhea" id="RHEA-COMP:15552"/>
        <dbReference type="ChEBI" id="CHEBI:15378"/>
        <dbReference type="ChEBI" id="CHEBI:29969"/>
        <dbReference type="ChEBI" id="CHEBI:57856"/>
        <dbReference type="ChEBI" id="CHEBI:59789"/>
        <dbReference type="ChEBI" id="CHEBI:61961"/>
        <dbReference type="EC" id="2.1.1.360"/>
    </reaction>
</comment>
<dbReference type="PANTHER" id="PTHR21451">
    <property type="entry name" value="HISTONE H3 METHYLTRANSFERASE"/>
    <property type="match status" value="1"/>
</dbReference>
<name>A0A0Q9YLN2_9GAMM</name>
<feature type="transmembrane region" description="Helical" evidence="6">
    <location>
        <begin position="17"/>
        <end position="40"/>
    </location>
</feature>
<organism evidence="8">
    <name type="scientific">Candidatus Berkiella cookevillensis</name>
    <dbReference type="NCBI Taxonomy" id="437022"/>
    <lineage>
        <taxon>Bacteria</taxon>
        <taxon>Pseudomonadati</taxon>
        <taxon>Pseudomonadota</taxon>
        <taxon>Gammaproteobacteria</taxon>
        <taxon>Candidatus Berkiellales</taxon>
        <taxon>Candidatus Berkiellaceae</taxon>
        <taxon>Candidatus Berkiella</taxon>
    </lineage>
</organism>
<proteinExistence type="predicted"/>
<sequence length="262" mass="30818">MKPFIRSNKYSALKAKFYFNMNFTILFIFILILIWGGWALRKYIRPYFRRKQLKEWLQHHPKQAQLEISMNALSSLYRFSFSHQVAKFSQITRGLKQQVYLYGEIDLLNFIYILDKLNPNTEDVFYDLGSGAGKAVFTAATAFPFKKAVGIEIIPELITLSRSRLAKYHEQPFDNISHCQIQFIQGDFLEIPLKDATIVFVNATAFSARFWQYVLQKLIALPKNTRVIINTHTLPEQYFNLISQDYEIMSWGLTRVSLYQRR</sequence>
<dbReference type="AlphaFoldDB" id="A0A0Q9YLN2"/>